<name>A0ABP9P4U7_9BACT</name>
<dbReference type="RefSeq" id="WP_345736510.1">
    <property type="nucleotide sequence ID" value="NZ_BAABIA010000004.1"/>
</dbReference>
<keyword evidence="3" id="KW-1185">Reference proteome</keyword>
<reference evidence="3" key="1">
    <citation type="journal article" date="2019" name="Int. J. Syst. Evol. Microbiol.">
        <title>The Global Catalogue of Microorganisms (GCM) 10K type strain sequencing project: providing services to taxonomists for standard genome sequencing and annotation.</title>
        <authorList>
            <consortium name="The Broad Institute Genomics Platform"/>
            <consortium name="The Broad Institute Genome Sequencing Center for Infectious Disease"/>
            <person name="Wu L."/>
            <person name="Ma J."/>
        </authorList>
    </citation>
    <scope>NUCLEOTIDE SEQUENCE [LARGE SCALE GENOMIC DNA]</scope>
    <source>
        <strain evidence="3">JCM 18053</strain>
    </source>
</reference>
<dbReference type="Proteomes" id="UP001499852">
    <property type="component" value="Unassembled WGS sequence"/>
</dbReference>
<dbReference type="InterPro" id="IPR011050">
    <property type="entry name" value="Pectin_lyase_fold/virulence"/>
</dbReference>
<keyword evidence="1" id="KW-0732">Signal</keyword>
<dbReference type="SUPFAM" id="SSF51126">
    <property type="entry name" value="Pectin lyase-like"/>
    <property type="match status" value="2"/>
</dbReference>
<protein>
    <recommendedName>
        <fullName evidence="4">Secreted protein with PEP-CTERM sorting signal</fullName>
    </recommendedName>
</protein>
<organism evidence="2 3">
    <name type="scientific">Prosthecobacter algae</name>
    <dbReference type="NCBI Taxonomy" id="1144682"/>
    <lineage>
        <taxon>Bacteria</taxon>
        <taxon>Pseudomonadati</taxon>
        <taxon>Verrucomicrobiota</taxon>
        <taxon>Verrucomicrobiia</taxon>
        <taxon>Verrucomicrobiales</taxon>
        <taxon>Verrucomicrobiaceae</taxon>
        <taxon>Prosthecobacter</taxon>
    </lineage>
</organism>
<dbReference type="NCBIfam" id="TIGR02601">
    <property type="entry name" value="autotrns_rpt"/>
    <property type="match status" value="3"/>
</dbReference>
<comment type="caution">
    <text evidence="2">The sequence shown here is derived from an EMBL/GenBank/DDBJ whole genome shotgun (WGS) entry which is preliminary data.</text>
</comment>
<accession>A0ABP9P4U7</accession>
<evidence type="ECO:0008006" key="4">
    <source>
        <dbReference type="Google" id="ProtNLM"/>
    </source>
</evidence>
<gene>
    <name evidence="2" type="ORF">GCM10023213_22850</name>
</gene>
<proteinExistence type="predicted"/>
<evidence type="ECO:0000313" key="3">
    <source>
        <dbReference type="Proteomes" id="UP001499852"/>
    </source>
</evidence>
<dbReference type="EMBL" id="BAABIA010000004">
    <property type="protein sequence ID" value="GAA5140359.1"/>
    <property type="molecule type" value="Genomic_DNA"/>
</dbReference>
<evidence type="ECO:0000313" key="2">
    <source>
        <dbReference type="EMBL" id="GAA5140359.1"/>
    </source>
</evidence>
<sequence length="1311" mass="129724">MKKSPSLVSLISQTFGPAVIAFATLLPWPAPVKAADQNWIPANLNNDWSLTAPNWDAALPWTNGNNAIFGGTGEIVEIASDLTVGNLTFNSNGYIIADANSDSLFYLTSSSVITTAAGVTATISEAINAGAITKEGTGTLVLSGANLFSGNVLINAGRLSLANNGALGDSTGTTTIAANGQLELQNGVTITGETLNLAGGGTDFFGGLRTAENATATWAGTVNLQGGGRLGSLGGGVLNISGPIQNGNTGNLVISATTSAAGLGTVRISGTGNTYNGSTTVFRGRLQLGATDALPTGTTLDLDSTSAIEDSVFDLNGFNQTLGGLTRSGAAAGTGGSFITNSSSTEARLTVNQSAITTFSGILQDGTGVLGLTKSGTGGLTLSGNNTYTGSTILSAIANNELVVASNTALGSTAGGTTVGSGARVTLANGIVVTGETISITGTGGNNNGALQTATGATAEWAGNIVASGAEARLGGGAGGTLIVSGIISGGATTNILYSRANNGTTVLNNVNTYTGDTQLFANSGAGARLVMGVDNAISASSRLSVIATQATVSMALDLNGHALTLRGLDTAGNHLSGAVLFVENNGTAPATLTVSDSTGTSLFAGRLRDGSGGLSLVKNGNSTQTFIAAQTYTGSTTVNAGTLQIGGAVSTFGASGALASTNLILNGGTLALDNVGANNNSGNRLADNASLSFRGGNFVYRGSELAASTETVGNLVLEPRRSTLTVSFGGSQSATLTANQFTRAANGGTLLVNGTNLGMNSGTASIARILLTNAPALVGTTAALNTGINAAAKDTQIVPYLLGEAAIGTGGTGTATGVINTFVTYDPSTGLRPLNLTDEFTSNAFTAGHNTYITANTSLGTSTSINSLIVNGATTTVTISSGRTLTVASGAILFSGGTGLAINGGTLAFGNREGIVTINSAGNTFITSLITGTAGVSYYGTGTLVINQQNLYSGNTGLYVGTVIPQVSSQGTPGAATSGPFGTGTLILGGAAMRASSGGDVLLHNDVRFQADTTIINGSVNRTLTFAGDVTLTSGTRTLTHQSATNTSFTGVIDDGGLGYGLTVNGTSSGFVILSGDNTYTGPTSLTGSTTLLINGNQSAATGAITVSAGVLGGTGTLGGATTIGNGGSLSPGDPATAGGLGRLNLAQGLTLQAGAMTTLQISGATFTSTDFFGGNAVGSPGYMSYVLANAAGQGNHDQLSIAGSINQATGAKIQVLPVSFVPAEGQIFNLLDWGAATGNSFSDNLGSAYRTGAEDNGFDLDLPDISGSGLSWDTSLFASHGIIVVIPEPGRAMLVLLGLGALGLLRRRP</sequence>
<evidence type="ECO:0000256" key="1">
    <source>
        <dbReference type="ARBA" id="ARBA00022729"/>
    </source>
</evidence>
<dbReference type="Pfam" id="PF12951">
    <property type="entry name" value="PATR"/>
    <property type="match status" value="6"/>
</dbReference>
<dbReference type="InterPro" id="IPR013425">
    <property type="entry name" value="Autotrns_rpt"/>
</dbReference>